<reference evidence="1 2" key="1">
    <citation type="submission" date="2016-10" db="EMBL/GenBank/DDBJ databases">
        <title>Complete Genome Sequence of Peptococcaceae strain DCMF.</title>
        <authorList>
            <person name="Edwards R.J."/>
            <person name="Holland S.I."/>
            <person name="Deshpande N.P."/>
            <person name="Wong Y.K."/>
            <person name="Ertan H."/>
            <person name="Manefield M."/>
            <person name="Russell T.L."/>
            <person name="Lee M.J."/>
        </authorList>
    </citation>
    <scope>NUCLEOTIDE SEQUENCE [LARGE SCALE GENOMIC DNA]</scope>
    <source>
        <strain evidence="1 2">DCMF</strain>
    </source>
</reference>
<dbReference type="NCBIfam" id="NF040521">
    <property type="entry name" value="C45_proenzyme"/>
    <property type="match status" value="1"/>
</dbReference>
<dbReference type="Gene3D" id="3.60.60.10">
    <property type="entry name" value="Penicillin V Acylase, Chain A"/>
    <property type="match status" value="1"/>
</dbReference>
<protein>
    <submittedName>
        <fullName evidence="1">Uncharacterized protein</fullName>
    </submittedName>
</protein>
<organism evidence="1 2">
    <name type="scientific">Formimonas warabiya</name>
    <dbReference type="NCBI Taxonomy" id="1761012"/>
    <lineage>
        <taxon>Bacteria</taxon>
        <taxon>Bacillati</taxon>
        <taxon>Bacillota</taxon>
        <taxon>Clostridia</taxon>
        <taxon>Eubacteriales</taxon>
        <taxon>Peptococcaceae</taxon>
        <taxon>Candidatus Formimonas</taxon>
    </lineage>
</organism>
<dbReference type="OrthoDB" id="8109453at2"/>
<accession>A0A3G1KXB3</accession>
<name>A0A3G1KXB3_FORW1</name>
<gene>
    <name evidence="1" type="ORF">DCMF_22590</name>
</gene>
<dbReference type="EMBL" id="CP017634">
    <property type="protein sequence ID" value="ATW27163.1"/>
    <property type="molecule type" value="Genomic_DNA"/>
</dbReference>
<dbReference type="KEGG" id="fwa:DCMF_22590"/>
<dbReference type="RefSeq" id="WP_148136513.1">
    <property type="nucleotide sequence ID" value="NZ_CP017634.1"/>
</dbReference>
<dbReference type="InterPro" id="IPR047801">
    <property type="entry name" value="Peptidase_C45"/>
</dbReference>
<dbReference type="AlphaFoldDB" id="A0A3G1KXB3"/>
<evidence type="ECO:0000313" key="1">
    <source>
        <dbReference type="EMBL" id="ATW27163.1"/>
    </source>
</evidence>
<sequence>MFQGINIIRGASYDRGVQHGENVRELIDSNLKRFWTGVETCGLNKLELMRAAESLQGVLSLNTLKEIAGIAAGAGRNFKDLLAFNLYHSVILPEDCTVYMAVGSASATGYTVFGKNSDKVGGTSLVGDRFYKNKEINVVSFSQAEDGSRIVGVCAAGATGLKFGMNSKGVAAGTNIGRTKELKAKNLDLTKLRAIDRAQIIRDGLEFGAALPAAQQAAASLIATPTATPGTVEFADAKEAYIVESSYDRIAVKKVVDDIDSRSNCFVVLKELNQEDDLSSIGRYYRTQEMLKAKKGQVTVEDLKAISMDHANGPGPNSICRHDSRIEEETSLSAGLMELNGENPEKSKFSICLGKPCQAWREADGHITLTMDVKLEDIPESFRNGEVFKKYYIEEARYE</sequence>
<proteinExistence type="predicted"/>
<keyword evidence="2" id="KW-1185">Reference proteome</keyword>
<dbReference type="PANTHER" id="PTHR34180:SF1">
    <property type="entry name" value="BETA-ALANYL-DOPAMINE_CARCININE HYDROLASE"/>
    <property type="match status" value="1"/>
</dbReference>
<dbReference type="Proteomes" id="UP000323521">
    <property type="component" value="Chromosome"/>
</dbReference>
<evidence type="ECO:0000313" key="2">
    <source>
        <dbReference type="Proteomes" id="UP000323521"/>
    </source>
</evidence>
<dbReference type="InterPro" id="IPR047794">
    <property type="entry name" value="C45_proenzyme-like"/>
</dbReference>
<dbReference type="PANTHER" id="PTHR34180">
    <property type="entry name" value="PEPTIDASE C45"/>
    <property type="match status" value="1"/>
</dbReference>